<keyword evidence="2" id="KW-1185">Reference proteome</keyword>
<reference evidence="1" key="1">
    <citation type="submission" date="2020-05" db="UniProtKB">
        <authorList>
            <consortium name="EnsemblMetazoa"/>
        </authorList>
    </citation>
    <scope>IDENTIFICATION</scope>
    <source>
        <strain evidence="1">TTRI</strain>
    </source>
</reference>
<dbReference type="AlphaFoldDB" id="A0A1A9UZ72"/>
<name>A0A1A9UZ72_GLOAU</name>
<dbReference type="Proteomes" id="UP000078200">
    <property type="component" value="Unassembled WGS sequence"/>
</dbReference>
<proteinExistence type="predicted"/>
<organism evidence="1 2">
    <name type="scientific">Glossina austeni</name>
    <name type="common">Savannah tsetse fly</name>
    <dbReference type="NCBI Taxonomy" id="7395"/>
    <lineage>
        <taxon>Eukaryota</taxon>
        <taxon>Metazoa</taxon>
        <taxon>Ecdysozoa</taxon>
        <taxon>Arthropoda</taxon>
        <taxon>Hexapoda</taxon>
        <taxon>Insecta</taxon>
        <taxon>Pterygota</taxon>
        <taxon>Neoptera</taxon>
        <taxon>Endopterygota</taxon>
        <taxon>Diptera</taxon>
        <taxon>Brachycera</taxon>
        <taxon>Muscomorpha</taxon>
        <taxon>Hippoboscoidea</taxon>
        <taxon>Glossinidae</taxon>
        <taxon>Glossina</taxon>
    </lineage>
</organism>
<dbReference type="EnsemblMetazoa" id="GAUT020514-RA">
    <property type="protein sequence ID" value="GAUT020514-PA"/>
    <property type="gene ID" value="GAUT020514"/>
</dbReference>
<dbReference type="VEuPathDB" id="VectorBase:GAUT020514"/>
<protein>
    <submittedName>
        <fullName evidence="1">Uncharacterized protein</fullName>
    </submittedName>
</protein>
<accession>A0A1A9UZ72</accession>
<sequence length="134" mass="14822">MNEKEAYADDAVLNVVSYICNDLDEDLVDFAKLDLVRYGVSQGSGLDPLLFLQLFRKGNAREKIIFRPQSKYGSACLSTTNSVKDMSNGLHLGAHSKIRKRLHCAQECLISAFIGIEGFCPPVFTFVLCNKGNS</sequence>
<evidence type="ECO:0000313" key="1">
    <source>
        <dbReference type="EnsemblMetazoa" id="GAUT020514-PA"/>
    </source>
</evidence>
<evidence type="ECO:0000313" key="2">
    <source>
        <dbReference type="Proteomes" id="UP000078200"/>
    </source>
</evidence>